<dbReference type="Pfam" id="PF21694">
    <property type="entry name" value="DNA_pol3_delta_C"/>
    <property type="match status" value="1"/>
</dbReference>
<organism evidence="11 12">
    <name type="scientific">Candidatus Uhrbacteria bacterium CG10_big_fil_rev_8_21_14_0_10_50_16</name>
    <dbReference type="NCBI Taxonomy" id="1975039"/>
    <lineage>
        <taxon>Bacteria</taxon>
        <taxon>Candidatus Uhriibacteriota</taxon>
    </lineage>
</organism>
<reference evidence="11 12" key="1">
    <citation type="submission" date="2017-09" db="EMBL/GenBank/DDBJ databases">
        <title>Depth-based differentiation of microbial function through sediment-hosted aquifers and enrichment of novel symbionts in the deep terrestrial subsurface.</title>
        <authorList>
            <person name="Probst A.J."/>
            <person name="Ladd B."/>
            <person name="Jarett J.K."/>
            <person name="Geller-Mcgrath D.E."/>
            <person name="Sieber C.M."/>
            <person name="Emerson J.B."/>
            <person name="Anantharaman K."/>
            <person name="Thomas B.C."/>
            <person name="Malmstrom R."/>
            <person name="Stieglmeier M."/>
            <person name="Klingl A."/>
            <person name="Woyke T."/>
            <person name="Ryan C.M."/>
            <person name="Banfield J.F."/>
        </authorList>
    </citation>
    <scope>NUCLEOTIDE SEQUENCE [LARGE SCALE GENOMIC DNA]</scope>
    <source>
        <strain evidence="11">CG10_big_fil_rev_8_21_14_0_10_50_16</strain>
    </source>
</reference>
<evidence type="ECO:0000256" key="1">
    <source>
        <dbReference type="ARBA" id="ARBA00012417"/>
    </source>
</evidence>
<comment type="similarity">
    <text evidence="7">Belongs to the DNA polymerase HolA subunit family.</text>
</comment>
<evidence type="ECO:0000313" key="12">
    <source>
        <dbReference type="Proteomes" id="UP000230084"/>
    </source>
</evidence>
<keyword evidence="6" id="KW-0239">DNA-directed DNA polymerase</keyword>
<dbReference type="InterPro" id="IPR027417">
    <property type="entry name" value="P-loop_NTPase"/>
</dbReference>
<dbReference type="EC" id="2.7.7.7" evidence="1"/>
<name>A0A2H0RNR4_9BACT</name>
<dbReference type="SUPFAM" id="SSF48019">
    <property type="entry name" value="post-AAA+ oligomerization domain-like"/>
    <property type="match status" value="1"/>
</dbReference>
<evidence type="ECO:0000256" key="4">
    <source>
        <dbReference type="ARBA" id="ARBA00022695"/>
    </source>
</evidence>
<evidence type="ECO:0000256" key="6">
    <source>
        <dbReference type="ARBA" id="ARBA00022932"/>
    </source>
</evidence>
<dbReference type="InterPro" id="IPR048466">
    <property type="entry name" value="DNA_pol3_delta-like_C"/>
</dbReference>
<comment type="catalytic activity">
    <reaction evidence="8">
        <text>DNA(n) + a 2'-deoxyribonucleoside 5'-triphosphate = DNA(n+1) + diphosphate</text>
        <dbReference type="Rhea" id="RHEA:22508"/>
        <dbReference type="Rhea" id="RHEA-COMP:17339"/>
        <dbReference type="Rhea" id="RHEA-COMP:17340"/>
        <dbReference type="ChEBI" id="CHEBI:33019"/>
        <dbReference type="ChEBI" id="CHEBI:61560"/>
        <dbReference type="ChEBI" id="CHEBI:173112"/>
        <dbReference type="EC" id="2.7.7.7"/>
    </reaction>
</comment>
<gene>
    <name evidence="11" type="primary">holA</name>
    <name evidence="11" type="ORF">COV06_03010</name>
</gene>
<protein>
    <recommendedName>
        <fullName evidence="2">DNA polymerase III subunit delta</fullName>
        <ecNumber evidence="1">2.7.7.7</ecNumber>
    </recommendedName>
</protein>
<evidence type="ECO:0000256" key="5">
    <source>
        <dbReference type="ARBA" id="ARBA00022705"/>
    </source>
</evidence>
<keyword evidence="4" id="KW-0548">Nucleotidyltransferase</keyword>
<comment type="caution">
    <text evidence="11">The sequence shown here is derived from an EMBL/GenBank/DDBJ whole genome shotgun (WGS) entry which is preliminary data.</text>
</comment>
<dbReference type="GO" id="GO:0003677">
    <property type="term" value="F:DNA binding"/>
    <property type="evidence" value="ECO:0007669"/>
    <property type="project" value="InterPro"/>
</dbReference>
<dbReference type="GO" id="GO:0009360">
    <property type="term" value="C:DNA polymerase III complex"/>
    <property type="evidence" value="ECO:0007669"/>
    <property type="project" value="InterPro"/>
</dbReference>
<sequence length="324" mass="35893">MVLTIYGEDSYRAKQKVEEMVARFKEKYDPSAMNMDRFSIGEHEVGEIMSAVGAPPFLAERRMVIIVGLALSITKKADAELWAKRLAGRGEETIVILLDTGVTKERATKNKLYLALKETGDLHMFPFGEMTSSEAQGFVGSLIVARSQAWPSNAVQELIVRADGDTWRLVNAFNKVSAAAGTSAVTKALVEQYVEPTFNDKLFAFLDAVREGKQQQAVQLLSNELSRGTAAGQLLMMLEREVQLLVELRAFAMVHGRGSERDAARVLGLHPFIVKKTLSRAMQVEADDLKMMVDAVMKAELRLKRESMGDVDVLKQLVIDLVVT</sequence>
<evidence type="ECO:0000256" key="7">
    <source>
        <dbReference type="ARBA" id="ARBA00034754"/>
    </source>
</evidence>
<proteinExistence type="inferred from homology"/>
<feature type="domain" description="DNA polymerase III delta N-terminal" evidence="9">
    <location>
        <begin position="5"/>
        <end position="78"/>
    </location>
</feature>
<evidence type="ECO:0000313" key="11">
    <source>
        <dbReference type="EMBL" id="PIR47405.1"/>
    </source>
</evidence>
<dbReference type="PANTHER" id="PTHR34388">
    <property type="entry name" value="DNA POLYMERASE III SUBUNIT DELTA"/>
    <property type="match status" value="1"/>
</dbReference>
<dbReference type="GO" id="GO:0006261">
    <property type="term" value="P:DNA-templated DNA replication"/>
    <property type="evidence" value="ECO:0007669"/>
    <property type="project" value="TreeGrafter"/>
</dbReference>
<accession>A0A2H0RNR4</accession>
<dbReference type="EMBL" id="PCYM01000006">
    <property type="protein sequence ID" value="PIR47405.1"/>
    <property type="molecule type" value="Genomic_DNA"/>
</dbReference>
<feature type="domain" description="DNA polymerase III delta subunit-like C-terminal" evidence="10">
    <location>
        <begin position="200"/>
        <end position="319"/>
    </location>
</feature>
<evidence type="ECO:0000259" key="10">
    <source>
        <dbReference type="Pfam" id="PF21694"/>
    </source>
</evidence>
<dbReference type="Proteomes" id="UP000230084">
    <property type="component" value="Unassembled WGS sequence"/>
</dbReference>
<dbReference type="AlphaFoldDB" id="A0A2H0RNR4"/>
<evidence type="ECO:0000256" key="3">
    <source>
        <dbReference type="ARBA" id="ARBA00022679"/>
    </source>
</evidence>
<dbReference type="PANTHER" id="PTHR34388:SF1">
    <property type="entry name" value="DNA POLYMERASE III SUBUNIT DELTA"/>
    <property type="match status" value="1"/>
</dbReference>
<dbReference type="InterPro" id="IPR005790">
    <property type="entry name" value="DNA_polIII_delta"/>
</dbReference>
<dbReference type="Gene3D" id="1.20.272.10">
    <property type="match status" value="1"/>
</dbReference>
<dbReference type="InterPro" id="IPR008921">
    <property type="entry name" value="DNA_pol3_clamp-load_cplx_C"/>
</dbReference>
<dbReference type="InterPro" id="IPR010372">
    <property type="entry name" value="DNA_pol3_delta_N"/>
</dbReference>
<dbReference type="GO" id="GO:0003887">
    <property type="term" value="F:DNA-directed DNA polymerase activity"/>
    <property type="evidence" value="ECO:0007669"/>
    <property type="project" value="UniProtKB-KW"/>
</dbReference>
<dbReference type="NCBIfam" id="TIGR01128">
    <property type="entry name" value="holA"/>
    <property type="match status" value="1"/>
</dbReference>
<evidence type="ECO:0000256" key="2">
    <source>
        <dbReference type="ARBA" id="ARBA00017703"/>
    </source>
</evidence>
<keyword evidence="5" id="KW-0235">DNA replication</keyword>
<dbReference type="Gene3D" id="3.40.50.300">
    <property type="entry name" value="P-loop containing nucleotide triphosphate hydrolases"/>
    <property type="match status" value="1"/>
</dbReference>
<dbReference type="Pfam" id="PF06144">
    <property type="entry name" value="DNA_pol3_delta"/>
    <property type="match status" value="1"/>
</dbReference>
<evidence type="ECO:0000256" key="8">
    <source>
        <dbReference type="ARBA" id="ARBA00049244"/>
    </source>
</evidence>
<evidence type="ECO:0000259" key="9">
    <source>
        <dbReference type="Pfam" id="PF06144"/>
    </source>
</evidence>
<keyword evidence="3" id="KW-0808">Transferase</keyword>